<dbReference type="Pfam" id="PF00366">
    <property type="entry name" value="Ribosomal_S17"/>
    <property type="match status" value="1"/>
</dbReference>
<evidence type="ECO:0000256" key="4">
    <source>
        <dbReference type="ARBA" id="ARBA00022884"/>
    </source>
</evidence>
<keyword evidence="10" id="KW-0150">Chloroplast</keyword>
<dbReference type="InterPro" id="IPR012340">
    <property type="entry name" value="NA-bd_OB-fold"/>
</dbReference>
<organism evidence="10">
    <name type="scientific">Schizocladia ischiensis</name>
    <dbReference type="NCBI Taxonomy" id="196139"/>
    <lineage>
        <taxon>Eukaryota</taxon>
        <taxon>Sar</taxon>
        <taxon>Stramenopiles</taxon>
        <taxon>Ochrophyta</taxon>
        <taxon>PX clade</taxon>
        <taxon>Schizocladiophyceae</taxon>
        <taxon>Schizocladiales</taxon>
        <taxon>Schizocladiaceae</taxon>
        <taxon>Schizocladia</taxon>
    </lineage>
</organism>
<dbReference type="SUPFAM" id="SSF50249">
    <property type="entry name" value="Nucleic acid-binding proteins"/>
    <property type="match status" value="1"/>
</dbReference>
<dbReference type="PANTHER" id="PTHR10744:SF1">
    <property type="entry name" value="SMALL RIBOSOMAL SUBUNIT PROTEIN US17M"/>
    <property type="match status" value="1"/>
</dbReference>
<dbReference type="AlphaFoldDB" id="A0A7S6ZPB3"/>
<comment type="similarity">
    <text evidence="2 8 9">Belongs to the universal ribosomal protein uS17 family.</text>
</comment>
<dbReference type="CDD" id="cd00364">
    <property type="entry name" value="Ribosomal_uS17"/>
    <property type="match status" value="1"/>
</dbReference>
<dbReference type="GO" id="GO:0006412">
    <property type="term" value="P:translation"/>
    <property type="evidence" value="ECO:0007669"/>
    <property type="project" value="UniProtKB-UniRule"/>
</dbReference>
<comment type="subunit">
    <text evidence="8">Part of the 30S ribosomal subunit.</text>
</comment>
<dbReference type="NCBIfam" id="NF004123">
    <property type="entry name" value="PRK05610.1"/>
    <property type="match status" value="1"/>
</dbReference>
<dbReference type="EMBL" id="MT226925">
    <property type="protein sequence ID" value="QOW07543.1"/>
    <property type="molecule type" value="Genomic_DNA"/>
</dbReference>
<evidence type="ECO:0000256" key="1">
    <source>
        <dbReference type="ARBA" id="ARBA00002932"/>
    </source>
</evidence>
<name>A0A7S6ZPB3_9STRA</name>
<keyword evidence="4 8" id="KW-0694">RNA-binding</keyword>
<evidence type="ECO:0000256" key="3">
    <source>
        <dbReference type="ARBA" id="ARBA00022730"/>
    </source>
</evidence>
<dbReference type="PANTHER" id="PTHR10744">
    <property type="entry name" value="40S RIBOSOMAL PROTEIN S11 FAMILY MEMBER"/>
    <property type="match status" value="1"/>
</dbReference>
<dbReference type="GO" id="GO:0005840">
    <property type="term" value="C:ribosome"/>
    <property type="evidence" value="ECO:0007669"/>
    <property type="project" value="UniProtKB-KW"/>
</dbReference>
<evidence type="ECO:0000313" key="10">
    <source>
        <dbReference type="EMBL" id="QOW07543.1"/>
    </source>
</evidence>
<reference evidence="10" key="1">
    <citation type="submission" date="2020-03" db="EMBL/GenBank/DDBJ databases">
        <title>Schizocladia ischiensis organellar genomes: estimating the origin of multicellularity in heterokonts and the emergence of shallow ocean ecosystems.</title>
        <authorList>
            <person name="Phillips N.E."/>
            <person name="Braun E.L."/>
            <person name="Boore J."/>
            <person name="Cheda B."/>
            <person name="Salomon M.P."/>
        </authorList>
    </citation>
    <scope>NUCLEOTIDE SEQUENCE</scope>
</reference>
<gene>
    <name evidence="8 10" type="primary">rps17</name>
</gene>
<dbReference type="GO" id="GO:0005739">
    <property type="term" value="C:mitochondrion"/>
    <property type="evidence" value="ECO:0007669"/>
    <property type="project" value="TreeGrafter"/>
</dbReference>
<comment type="function">
    <text evidence="1 8">One of the primary rRNA binding proteins, it binds specifically to the 5'-end of 16S ribosomal RNA.</text>
</comment>
<keyword evidence="6 8" id="KW-0687">Ribonucleoprotein</keyword>
<dbReference type="GO" id="GO:0003735">
    <property type="term" value="F:structural constituent of ribosome"/>
    <property type="evidence" value="ECO:0007669"/>
    <property type="project" value="InterPro"/>
</dbReference>
<dbReference type="PROSITE" id="PS00056">
    <property type="entry name" value="RIBOSOMAL_S17"/>
    <property type="match status" value="1"/>
</dbReference>
<dbReference type="RefSeq" id="YP_010032336.1">
    <property type="nucleotide sequence ID" value="NC_053868.1"/>
</dbReference>
<keyword evidence="5 8" id="KW-0689">Ribosomal protein</keyword>
<evidence type="ECO:0000256" key="5">
    <source>
        <dbReference type="ARBA" id="ARBA00022980"/>
    </source>
</evidence>
<dbReference type="InterPro" id="IPR000266">
    <property type="entry name" value="Ribosomal_uS17"/>
</dbReference>
<accession>A0A7S6ZPB3</accession>
<proteinExistence type="inferred from homology"/>
<dbReference type="InterPro" id="IPR019984">
    <property type="entry name" value="Ribosomal_uS17_bact/chlr"/>
</dbReference>
<dbReference type="Gene3D" id="2.40.50.140">
    <property type="entry name" value="Nucleic acid-binding proteins"/>
    <property type="match status" value="1"/>
</dbReference>
<dbReference type="NCBIfam" id="TIGR03635">
    <property type="entry name" value="uS17_bact"/>
    <property type="match status" value="1"/>
</dbReference>
<dbReference type="PRINTS" id="PR00973">
    <property type="entry name" value="RIBOSOMALS17"/>
</dbReference>
<evidence type="ECO:0000256" key="7">
    <source>
        <dbReference type="ARBA" id="ARBA00035251"/>
    </source>
</evidence>
<evidence type="ECO:0000256" key="6">
    <source>
        <dbReference type="ARBA" id="ARBA00023274"/>
    </source>
</evidence>
<evidence type="ECO:0000256" key="8">
    <source>
        <dbReference type="HAMAP-Rule" id="MF_01345"/>
    </source>
</evidence>
<geneLocation type="chloroplast" evidence="10"/>
<dbReference type="GO" id="GO:1990904">
    <property type="term" value="C:ribonucleoprotein complex"/>
    <property type="evidence" value="ECO:0007669"/>
    <property type="project" value="UniProtKB-KW"/>
</dbReference>
<dbReference type="GeneID" id="63377831"/>
<comment type="subcellular location">
    <subcellularLocation>
        <location evidence="8">Plastid</location>
        <location evidence="8">Chloroplast</location>
    </subcellularLocation>
</comment>
<protein>
    <recommendedName>
        <fullName evidence="7 8">Small ribosomal subunit protein uS17c</fullName>
    </recommendedName>
</protein>
<dbReference type="GO" id="GO:0009507">
    <property type="term" value="C:chloroplast"/>
    <property type="evidence" value="ECO:0007669"/>
    <property type="project" value="UniProtKB-SubCell"/>
</dbReference>
<dbReference type="GO" id="GO:0019843">
    <property type="term" value="F:rRNA binding"/>
    <property type="evidence" value="ECO:0007669"/>
    <property type="project" value="UniProtKB-UniRule"/>
</dbReference>
<dbReference type="HAMAP" id="MF_01345_B">
    <property type="entry name" value="Ribosomal_uS17_B"/>
    <property type="match status" value="1"/>
</dbReference>
<dbReference type="InterPro" id="IPR019979">
    <property type="entry name" value="Ribosomal_uS17_CS"/>
</dbReference>
<keyword evidence="10" id="KW-0934">Plastid</keyword>
<evidence type="ECO:0000256" key="9">
    <source>
        <dbReference type="RuleBase" id="RU003872"/>
    </source>
</evidence>
<sequence length="84" mass="9911">MATQEKIGIIISNKMSKSVIVAVEYRYRHPIYSKIVLRTRRYMAHDEHNDCNIGDQVILQESRPLSKRKRWIVKEILNNSILSN</sequence>
<evidence type="ECO:0000256" key="2">
    <source>
        <dbReference type="ARBA" id="ARBA00010254"/>
    </source>
</evidence>
<keyword evidence="3 8" id="KW-0699">rRNA-binding</keyword>